<name>S0FVU8_9BACT</name>
<reference evidence="1 2" key="1">
    <citation type="journal article" date="2013" name="Genome Announc.">
        <title>Draft Genome Sequence of Desulfotignum phosphitoxidans DSM 13687 Strain FiPS-3.</title>
        <authorList>
            <person name="Poehlein A."/>
            <person name="Daniel R."/>
            <person name="Simeonova D.D."/>
        </authorList>
    </citation>
    <scope>NUCLEOTIDE SEQUENCE [LARGE SCALE GENOMIC DNA]</scope>
    <source>
        <strain evidence="1 2">DSM 13687</strain>
    </source>
</reference>
<proteinExistence type="predicted"/>
<evidence type="ECO:0000313" key="1">
    <source>
        <dbReference type="EMBL" id="EMS79178.1"/>
    </source>
</evidence>
<accession>S0FVU8</accession>
<sequence>MNRKPTRTPVVPWEWFSGAIYHLKSKSIVLKIWNCSERTLLRWSANPATTKSITKNPLFMLGITLEKLMEKGKDDFARSAVDYLAAIVGCTLVCDGEIRPDKDTLADECLDDLPALADFHTALREKQPLPVVRELCRKAKQDIDESLALFEGQEK</sequence>
<dbReference type="Proteomes" id="UP000014216">
    <property type="component" value="Unassembled WGS sequence"/>
</dbReference>
<keyword evidence="2" id="KW-1185">Reference proteome</keyword>
<evidence type="ECO:0000313" key="2">
    <source>
        <dbReference type="Proteomes" id="UP000014216"/>
    </source>
</evidence>
<dbReference type="AlphaFoldDB" id="S0FVU8"/>
<dbReference type="EMBL" id="APJX01000005">
    <property type="protein sequence ID" value="EMS79178.1"/>
    <property type="molecule type" value="Genomic_DNA"/>
</dbReference>
<organism evidence="1 2">
    <name type="scientific">Desulfotignum phosphitoxidans DSM 13687</name>
    <dbReference type="NCBI Taxonomy" id="1286635"/>
    <lineage>
        <taxon>Bacteria</taxon>
        <taxon>Pseudomonadati</taxon>
        <taxon>Thermodesulfobacteriota</taxon>
        <taxon>Desulfobacteria</taxon>
        <taxon>Desulfobacterales</taxon>
        <taxon>Desulfobacteraceae</taxon>
        <taxon>Desulfotignum</taxon>
    </lineage>
</organism>
<comment type="caution">
    <text evidence="1">The sequence shown here is derived from an EMBL/GenBank/DDBJ whole genome shotgun (WGS) entry which is preliminary data.</text>
</comment>
<protein>
    <submittedName>
        <fullName evidence="1">Uncharacterized protein</fullName>
    </submittedName>
</protein>
<gene>
    <name evidence="1" type="ORF">Dpo_5c01010</name>
</gene>